<reference evidence="1 2" key="1">
    <citation type="submission" date="2019-09" db="EMBL/GenBank/DDBJ databases">
        <title>Phylogenetic characterization of a novel taxon of the genus Bifidobacterium: Bifidobacterium choloepi sp. nov.</title>
        <authorList>
            <person name="Modesto M."/>
            <person name="Satti M."/>
        </authorList>
    </citation>
    <scope>NUCLEOTIDE SEQUENCE [LARGE SCALE GENOMIC DNA]</scope>
    <source>
        <strain evidence="1 2">BRDM6</strain>
    </source>
</reference>
<gene>
    <name evidence="1" type="ORF">F6S87_02280</name>
</gene>
<protein>
    <recommendedName>
        <fullName evidence="3">Molecular chaperone DnaJ</fullName>
    </recommendedName>
</protein>
<sequence length="265" mass="30228">MTHDELLATLEQCRGTLADALATYDQIRQQALPQVRADYALKIGVWETRLVETSLEAAREKRRFALLQTLVNQGSTLDEHHLRAVEAQLVAEYQQWIESLEQQRKILTQLLDQRAESSMLKPDDARKVNKLFRTLARRLHPDLHPGDARRAEYYRMAQAALANGDLTALESLVVLTASQADDPDYGTFSDDELAHEIEMMQAKIEELGHRVDELLNTPPLAYREQLGDPAWIEERTAGLKSSVAAYERQRDHYRERIAALKKGQS</sequence>
<comment type="caution">
    <text evidence="1">The sequence shown here is derived from an EMBL/GenBank/DDBJ whole genome shotgun (WGS) entry which is preliminary data.</text>
</comment>
<evidence type="ECO:0008006" key="3">
    <source>
        <dbReference type="Google" id="ProtNLM"/>
    </source>
</evidence>
<proteinExistence type="predicted"/>
<name>A0A6I5MYW1_9BIFI</name>
<evidence type="ECO:0000313" key="1">
    <source>
        <dbReference type="EMBL" id="NEG69467.1"/>
    </source>
</evidence>
<evidence type="ECO:0000313" key="2">
    <source>
        <dbReference type="Proteomes" id="UP000469292"/>
    </source>
</evidence>
<dbReference type="Proteomes" id="UP000469292">
    <property type="component" value="Unassembled WGS sequence"/>
</dbReference>
<accession>A0A6I5MYW1</accession>
<dbReference type="EMBL" id="VYSG01000001">
    <property type="protein sequence ID" value="NEG69467.1"/>
    <property type="molecule type" value="Genomic_DNA"/>
</dbReference>
<dbReference type="AlphaFoldDB" id="A0A6I5MYW1"/>
<organism evidence="1 2">
    <name type="scientific">Bifidobacterium choloepi</name>
    <dbReference type="NCBI Taxonomy" id="2614131"/>
    <lineage>
        <taxon>Bacteria</taxon>
        <taxon>Bacillati</taxon>
        <taxon>Actinomycetota</taxon>
        <taxon>Actinomycetes</taxon>
        <taxon>Bifidobacteriales</taxon>
        <taxon>Bifidobacteriaceae</taxon>
        <taxon>Bifidobacterium</taxon>
    </lineage>
</organism>
<keyword evidence="2" id="KW-1185">Reference proteome</keyword>